<keyword evidence="4" id="KW-0597">Phosphoprotein</keyword>
<feature type="compositionally biased region" description="Low complexity" evidence="10">
    <location>
        <begin position="207"/>
        <end position="223"/>
    </location>
</feature>
<dbReference type="PANTHER" id="PTHR15970">
    <property type="entry name" value="ELL-ASSOCIATED FACTOR EAF"/>
    <property type="match status" value="1"/>
</dbReference>
<feature type="compositionally biased region" description="Acidic residues" evidence="10">
    <location>
        <begin position="398"/>
        <end position="411"/>
    </location>
</feature>
<dbReference type="PANTHER" id="PTHR15970:SF2">
    <property type="entry name" value="ELL-ASSOCIATED FACTOR EAF"/>
    <property type="match status" value="1"/>
</dbReference>
<feature type="compositionally biased region" description="Basic and acidic residues" evidence="10">
    <location>
        <begin position="255"/>
        <end position="267"/>
    </location>
</feature>
<keyword evidence="7" id="KW-0804">Transcription</keyword>
<evidence type="ECO:0000256" key="4">
    <source>
        <dbReference type="ARBA" id="ARBA00022553"/>
    </source>
</evidence>
<evidence type="ECO:0000256" key="6">
    <source>
        <dbReference type="ARBA" id="ARBA00023159"/>
    </source>
</evidence>
<organism evidence="12 13">
    <name type="scientific">Euroglyphus maynei</name>
    <name type="common">Mayne's house dust mite</name>
    <dbReference type="NCBI Taxonomy" id="6958"/>
    <lineage>
        <taxon>Eukaryota</taxon>
        <taxon>Metazoa</taxon>
        <taxon>Ecdysozoa</taxon>
        <taxon>Arthropoda</taxon>
        <taxon>Chelicerata</taxon>
        <taxon>Arachnida</taxon>
        <taxon>Acari</taxon>
        <taxon>Acariformes</taxon>
        <taxon>Sarcoptiformes</taxon>
        <taxon>Astigmata</taxon>
        <taxon>Psoroptidia</taxon>
        <taxon>Analgoidea</taxon>
        <taxon>Pyroglyphidae</taxon>
        <taxon>Pyroglyphinae</taxon>
        <taxon>Euroglyphus</taxon>
    </lineage>
</organism>
<feature type="compositionally biased region" description="Low complexity" evidence="10">
    <location>
        <begin position="145"/>
        <end position="159"/>
    </location>
</feature>
<comment type="caution">
    <text evidence="12">The sequence shown here is derived from an EMBL/GenBank/DDBJ whole genome shotgun (WGS) entry which is preliminary data.</text>
</comment>
<feature type="compositionally biased region" description="Polar residues" evidence="10">
    <location>
        <begin position="383"/>
        <end position="394"/>
    </location>
</feature>
<protein>
    <recommendedName>
        <fullName evidence="3">Ell-associated factor Eaf</fullName>
    </recommendedName>
</protein>
<dbReference type="GO" id="GO:0006368">
    <property type="term" value="P:transcription elongation by RNA polymerase II"/>
    <property type="evidence" value="ECO:0007669"/>
    <property type="project" value="InterPro"/>
</dbReference>
<feature type="region of interest" description="Disordered" evidence="10">
    <location>
        <begin position="285"/>
        <end position="349"/>
    </location>
</feature>
<evidence type="ECO:0000256" key="3">
    <source>
        <dbReference type="ARBA" id="ARBA00021452"/>
    </source>
</evidence>
<feature type="compositionally biased region" description="Low complexity" evidence="10">
    <location>
        <begin position="465"/>
        <end position="476"/>
    </location>
</feature>
<dbReference type="GO" id="GO:0003711">
    <property type="term" value="F:transcription elongation factor activity"/>
    <property type="evidence" value="ECO:0007669"/>
    <property type="project" value="TreeGrafter"/>
</dbReference>
<feature type="compositionally biased region" description="Low complexity" evidence="10">
    <location>
        <begin position="434"/>
        <end position="446"/>
    </location>
</feature>
<evidence type="ECO:0000313" key="12">
    <source>
        <dbReference type="EMBL" id="OTF72675.1"/>
    </source>
</evidence>
<evidence type="ECO:0000259" key="11">
    <source>
        <dbReference type="Pfam" id="PF09816"/>
    </source>
</evidence>
<evidence type="ECO:0000256" key="7">
    <source>
        <dbReference type="ARBA" id="ARBA00023163"/>
    </source>
</evidence>
<name>A0A1Y3AZZ1_EURMA</name>
<evidence type="ECO:0000256" key="10">
    <source>
        <dbReference type="SAM" id="MobiDB-lite"/>
    </source>
</evidence>
<dbReference type="GO" id="GO:0032783">
    <property type="term" value="C:super elongation complex"/>
    <property type="evidence" value="ECO:0007669"/>
    <property type="project" value="InterPro"/>
</dbReference>
<feature type="compositionally biased region" description="Basic residues" evidence="10">
    <location>
        <begin position="416"/>
        <end position="429"/>
    </location>
</feature>
<feature type="compositionally biased region" description="Polar residues" evidence="10">
    <location>
        <begin position="129"/>
        <end position="144"/>
    </location>
</feature>
<feature type="domain" description="Transcription elongation factor Eaf N-terminal" evidence="11">
    <location>
        <begin position="17"/>
        <end position="118"/>
    </location>
</feature>
<evidence type="ECO:0000256" key="2">
    <source>
        <dbReference type="ARBA" id="ARBA00007798"/>
    </source>
</evidence>
<sequence>MSALTDFVHKFGTQPRELKIGQSFFTDDDDANTTLFHTIRYDFVPASIDPNKTSSMDFDENGKVTITMPNVEGSGTIESVYQGQRKPHQKECVLIINNETGDITLERLNQSMIVKKARLRQEDRIGKSSVLNGNKQTTGTLSTANNNFNHMNGNSSSSNITQVNKSLDKKIMHKNSIANGQQQPNSAKKTSPSLSNGNTNSSTIRPNGISANNNNKITNSTISPPSMPVFNTNNNNSKLAIKNSHHQNDNNNIDWKIKMPDSPDVIKSKSNFSTNKMAMNNCLSELSSSESSDSDGESSSDHFSDNDDGITNKKVVNTLSSTKSGLSSSTSSMSINSNNVGQQQRSIAASSAAPSMPSFVATLSTPIFNGCSIDVMNDSKKNTTTATTGSNKALTLSEDSDSSSDDNDDKDDGGKNKKSFKKISMKRTARSTMSSNNDNSIVDNNSKANTNSMPKFSQLSKYIGQDLQLSESDSDD</sequence>
<feature type="compositionally biased region" description="Polar residues" evidence="10">
    <location>
        <begin position="229"/>
        <end position="238"/>
    </location>
</feature>
<feature type="compositionally biased region" description="Polar residues" evidence="10">
    <location>
        <begin position="447"/>
        <end position="460"/>
    </location>
</feature>
<dbReference type="InterPro" id="IPR019194">
    <property type="entry name" value="Tscrpt_elong_fac_Eaf_N"/>
</dbReference>
<feature type="region of interest" description="Disordered" evidence="10">
    <location>
        <begin position="177"/>
        <end position="269"/>
    </location>
</feature>
<dbReference type="EMBL" id="MUJZ01055156">
    <property type="protein sequence ID" value="OTF72675.1"/>
    <property type="molecule type" value="Genomic_DNA"/>
</dbReference>
<keyword evidence="5" id="KW-0805">Transcription regulation</keyword>
<evidence type="ECO:0000256" key="5">
    <source>
        <dbReference type="ARBA" id="ARBA00023015"/>
    </source>
</evidence>
<dbReference type="OrthoDB" id="125903at2759"/>
<feature type="compositionally biased region" description="Low complexity" evidence="10">
    <location>
        <begin position="317"/>
        <end position="339"/>
    </location>
</feature>
<dbReference type="Pfam" id="PF09816">
    <property type="entry name" value="EAF"/>
    <property type="match status" value="1"/>
</dbReference>
<dbReference type="Proteomes" id="UP000194236">
    <property type="component" value="Unassembled WGS sequence"/>
</dbReference>
<accession>A0A1Y3AZZ1</accession>
<evidence type="ECO:0000313" key="13">
    <source>
        <dbReference type="Proteomes" id="UP000194236"/>
    </source>
</evidence>
<keyword evidence="13" id="KW-1185">Reference proteome</keyword>
<keyword evidence="8" id="KW-0539">Nucleus</keyword>
<evidence type="ECO:0000256" key="9">
    <source>
        <dbReference type="ARBA" id="ARBA00025617"/>
    </source>
</evidence>
<gene>
    <name evidence="12" type="ORF">BLA29_001251</name>
</gene>
<evidence type="ECO:0000256" key="8">
    <source>
        <dbReference type="ARBA" id="ARBA00023242"/>
    </source>
</evidence>
<feature type="compositionally biased region" description="Polar residues" evidence="10">
    <location>
        <begin position="177"/>
        <end position="205"/>
    </location>
</feature>
<proteinExistence type="inferred from homology"/>
<evidence type="ECO:0000256" key="1">
    <source>
        <dbReference type="ARBA" id="ARBA00004123"/>
    </source>
</evidence>
<comment type="subcellular location">
    <subcellularLocation>
        <location evidence="1">Nucleus</location>
    </subcellularLocation>
</comment>
<dbReference type="InterPro" id="IPR027093">
    <property type="entry name" value="EAF_fam"/>
</dbReference>
<keyword evidence="6" id="KW-0010">Activator</keyword>
<dbReference type="AlphaFoldDB" id="A0A1Y3AZZ1"/>
<feature type="region of interest" description="Disordered" evidence="10">
    <location>
        <begin position="383"/>
        <end position="476"/>
    </location>
</feature>
<comment type="function">
    <text evidence="9">Promotes transcriptional elongation by Su(Tpl)/ELL. Essential for development.</text>
</comment>
<comment type="similarity">
    <text evidence="2">Belongs to the EAF family.</text>
</comment>
<reference evidence="12 13" key="1">
    <citation type="submission" date="2017-03" db="EMBL/GenBank/DDBJ databases">
        <title>Genome Survey of Euroglyphus maynei.</title>
        <authorList>
            <person name="Arlian L.G."/>
            <person name="Morgan M.S."/>
            <person name="Rider S.D."/>
        </authorList>
    </citation>
    <scope>NUCLEOTIDE SEQUENCE [LARGE SCALE GENOMIC DNA]</scope>
    <source>
        <strain evidence="12">Arlian Lab</strain>
        <tissue evidence="12">Whole body</tissue>
    </source>
</reference>
<feature type="region of interest" description="Disordered" evidence="10">
    <location>
        <begin position="125"/>
        <end position="160"/>
    </location>
</feature>